<dbReference type="Proteomes" id="UP001604335">
    <property type="component" value="Unassembled WGS sequence"/>
</dbReference>
<dbReference type="Pfam" id="PF02743">
    <property type="entry name" value="dCache_1"/>
    <property type="match status" value="1"/>
</dbReference>
<dbReference type="EMBL" id="JAZAQF010000050">
    <property type="protein sequence ID" value="MFG3817669.1"/>
    <property type="molecule type" value="Genomic_DNA"/>
</dbReference>
<evidence type="ECO:0000256" key="3">
    <source>
        <dbReference type="ARBA" id="ARBA00012438"/>
    </source>
</evidence>
<dbReference type="PROSITE" id="PS51257">
    <property type="entry name" value="PROKAR_LIPOPROTEIN"/>
    <property type="match status" value="1"/>
</dbReference>
<dbReference type="SUPFAM" id="SSF55874">
    <property type="entry name" value="ATPase domain of HSP90 chaperone/DNA topoisomerase II/histidine kinase"/>
    <property type="match status" value="1"/>
</dbReference>
<feature type="domain" description="Histidine kinase" evidence="16">
    <location>
        <begin position="475"/>
        <end position="745"/>
    </location>
</feature>
<dbReference type="Gene3D" id="6.10.340.10">
    <property type="match status" value="1"/>
</dbReference>
<dbReference type="CDD" id="cd12913">
    <property type="entry name" value="PDC1_MCP_like"/>
    <property type="match status" value="1"/>
</dbReference>
<evidence type="ECO:0000256" key="1">
    <source>
        <dbReference type="ARBA" id="ARBA00000085"/>
    </source>
</evidence>
<evidence type="ECO:0000256" key="14">
    <source>
        <dbReference type="SAM" id="Coils"/>
    </source>
</evidence>
<dbReference type="Pfam" id="PF02518">
    <property type="entry name" value="HATPase_c"/>
    <property type="match status" value="1"/>
</dbReference>
<feature type="coiled-coil region" evidence="14">
    <location>
        <begin position="418"/>
        <end position="466"/>
    </location>
</feature>
<accession>A0ABW7C937</accession>
<dbReference type="InterPro" id="IPR036890">
    <property type="entry name" value="HATPase_C_sf"/>
</dbReference>
<evidence type="ECO:0000313" key="18">
    <source>
        <dbReference type="EMBL" id="MFG3817669.1"/>
    </source>
</evidence>
<evidence type="ECO:0000256" key="13">
    <source>
        <dbReference type="ARBA" id="ARBA00023136"/>
    </source>
</evidence>
<dbReference type="InterPro" id="IPR033479">
    <property type="entry name" value="dCache_1"/>
</dbReference>
<evidence type="ECO:0000256" key="6">
    <source>
        <dbReference type="ARBA" id="ARBA00022679"/>
    </source>
</evidence>
<dbReference type="InterPro" id="IPR005467">
    <property type="entry name" value="His_kinase_dom"/>
</dbReference>
<feature type="transmembrane region" description="Helical" evidence="15">
    <location>
        <begin position="21"/>
        <end position="45"/>
    </location>
</feature>
<keyword evidence="8" id="KW-0547">Nucleotide-binding</keyword>
<evidence type="ECO:0000259" key="17">
    <source>
        <dbReference type="PROSITE" id="PS50885"/>
    </source>
</evidence>
<proteinExistence type="predicted"/>
<feature type="domain" description="HAMP" evidence="17">
    <location>
        <begin position="374"/>
        <end position="426"/>
    </location>
</feature>
<dbReference type="PANTHER" id="PTHR43065:SF10">
    <property type="entry name" value="PEROXIDE STRESS-ACTIVATED HISTIDINE KINASE MAK3"/>
    <property type="match status" value="1"/>
</dbReference>
<keyword evidence="14" id="KW-0175">Coiled coil</keyword>
<dbReference type="InterPro" id="IPR004358">
    <property type="entry name" value="Sig_transdc_His_kin-like_C"/>
</dbReference>
<comment type="caution">
    <text evidence="18">The sequence shown here is derived from an EMBL/GenBank/DDBJ whole genome shotgun (WGS) entry which is preliminary data.</text>
</comment>
<protein>
    <recommendedName>
        <fullName evidence="3">histidine kinase</fullName>
        <ecNumber evidence="3">2.7.13.3</ecNumber>
    </recommendedName>
</protein>
<sequence length="752" mass="83218">MESHPRPPDVSARAKRRSLAWVLTFPFVSLSCAAVVVAGALSLWAGERSVQELSDRLHLQLRERIRGGLAQYFEQPKRATRLFLMALNSGLVSPQDLQQVGQYSWQLRQAFDASYINFGLATGEFAGSGVGRDGLIVGERSAALGWRYEEYRADRLGRRQQRLGVYSYDHRKEPWYQAAIRRNRPSWSAIYAWDSTPEFVSINYAVPFRDRNGQPIGAIGVDLLLARISAMLKELNVHPELTITILERNGNLVASSNEQPLFVLKTSEQGSTLERITARTSNDLRLVAAFDHLNQKGGLGAVVSPLSETFQVDHQAYLLWTSPWRDSDGLDWVIVATVPRSAFMGQIEANRRVTTLLCGLVIVLAVFLGLVMARRLGRPVRSLARAAGQLAAGQLDHRTETFDIRELDELAQAFNRMADHLRNSLIALESANQTLESRVATRTADLAQALEDLKSAQAQLIQTEKMSSLGQMVAGIAHEINNPVAFIHGNLGVLRQYIEELTDCLTLLGLTQSGAGSGAIDPAANATIDTEELTFVLDDLPNLIQSMEEGTRRIQEIVQGLRNFSRLDQVDLKPVSLHDGLDSTLLMLSHRLKRYSDRPEIRIVKQYGDLQPVWCYPGQLNQVFINLLSNAIEALDQAWQQQIAQQSSGETARWTPTITLQTVTLKTDQGPQAELVIQDNGIGVSEAIRHRLFDPFFTTKPVGKGTGLGLAIAYQIVVDRHGGQINCESALGKGTTFRLRLPVGQPAADPIA</sequence>
<dbReference type="PROSITE" id="PS50109">
    <property type="entry name" value="HIS_KIN"/>
    <property type="match status" value="1"/>
</dbReference>
<keyword evidence="13 15" id="KW-0472">Membrane</keyword>
<evidence type="ECO:0000256" key="8">
    <source>
        <dbReference type="ARBA" id="ARBA00022741"/>
    </source>
</evidence>
<dbReference type="SMART" id="SM00388">
    <property type="entry name" value="HisKA"/>
    <property type="match status" value="1"/>
</dbReference>
<dbReference type="SUPFAM" id="SSF158472">
    <property type="entry name" value="HAMP domain-like"/>
    <property type="match status" value="1"/>
</dbReference>
<keyword evidence="11 15" id="KW-1133">Transmembrane helix</keyword>
<keyword evidence="12" id="KW-0902">Two-component regulatory system</keyword>
<name>A0ABW7C937_9CYAN</name>
<dbReference type="InterPro" id="IPR036097">
    <property type="entry name" value="HisK_dim/P_sf"/>
</dbReference>
<evidence type="ECO:0000256" key="7">
    <source>
        <dbReference type="ARBA" id="ARBA00022692"/>
    </source>
</evidence>
<keyword evidence="9" id="KW-0418">Kinase</keyword>
<keyword evidence="7 15" id="KW-0812">Transmembrane</keyword>
<dbReference type="CDD" id="cd00082">
    <property type="entry name" value="HisKA"/>
    <property type="match status" value="1"/>
</dbReference>
<keyword evidence="6" id="KW-0808">Transferase</keyword>
<evidence type="ECO:0000256" key="11">
    <source>
        <dbReference type="ARBA" id="ARBA00022989"/>
    </source>
</evidence>
<evidence type="ECO:0000256" key="4">
    <source>
        <dbReference type="ARBA" id="ARBA00022475"/>
    </source>
</evidence>
<comment type="subcellular location">
    <subcellularLocation>
        <location evidence="2">Cell membrane</location>
        <topology evidence="2">Multi-pass membrane protein</topology>
    </subcellularLocation>
</comment>
<evidence type="ECO:0000259" key="16">
    <source>
        <dbReference type="PROSITE" id="PS50109"/>
    </source>
</evidence>
<dbReference type="InterPro" id="IPR003660">
    <property type="entry name" value="HAMP_dom"/>
</dbReference>
<reference evidence="19" key="1">
    <citation type="journal article" date="2024" name="Algal Res.">
        <title>Biochemical, toxicological and genomic investigation of a high-biomass producing Limnothrix strain isolated from Italian shallow drinking water reservoir.</title>
        <authorList>
            <person name="Simonazzi M."/>
            <person name="Shishido T.K."/>
            <person name="Delbaje E."/>
            <person name="Wahlsten M."/>
            <person name="Fewer D.P."/>
            <person name="Sivonen K."/>
            <person name="Pezzolesi L."/>
            <person name="Pistocchi R."/>
        </authorList>
    </citation>
    <scope>NUCLEOTIDE SEQUENCE [LARGE SCALE GENOMIC DNA]</scope>
    <source>
        <strain evidence="19">LRLZ20PSL1</strain>
    </source>
</reference>
<dbReference type="PROSITE" id="PS50885">
    <property type="entry name" value="HAMP"/>
    <property type="match status" value="1"/>
</dbReference>
<evidence type="ECO:0000256" key="10">
    <source>
        <dbReference type="ARBA" id="ARBA00022840"/>
    </source>
</evidence>
<feature type="transmembrane region" description="Helical" evidence="15">
    <location>
        <begin position="353"/>
        <end position="373"/>
    </location>
</feature>
<evidence type="ECO:0000256" key="2">
    <source>
        <dbReference type="ARBA" id="ARBA00004651"/>
    </source>
</evidence>
<dbReference type="SUPFAM" id="SSF47384">
    <property type="entry name" value="Homodimeric domain of signal transducing histidine kinase"/>
    <property type="match status" value="1"/>
</dbReference>
<dbReference type="SMART" id="SM00304">
    <property type="entry name" value="HAMP"/>
    <property type="match status" value="1"/>
</dbReference>
<dbReference type="Gene3D" id="3.30.450.20">
    <property type="entry name" value="PAS domain"/>
    <property type="match status" value="1"/>
</dbReference>
<gene>
    <name evidence="18" type="ORF">VPK24_08465</name>
</gene>
<dbReference type="SMART" id="SM00387">
    <property type="entry name" value="HATPase_c"/>
    <property type="match status" value="1"/>
</dbReference>
<dbReference type="InterPro" id="IPR003594">
    <property type="entry name" value="HATPase_dom"/>
</dbReference>
<dbReference type="CDD" id="cd06225">
    <property type="entry name" value="HAMP"/>
    <property type="match status" value="1"/>
</dbReference>
<dbReference type="Gene3D" id="3.30.565.10">
    <property type="entry name" value="Histidine kinase-like ATPase, C-terminal domain"/>
    <property type="match status" value="1"/>
</dbReference>
<dbReference type="InterPro" id="IPR003661">
    <property type="entry name" value="HisK_dim/P_dom"/>
</dbReference>
<comment type="catalytic activity">
    <reaction evidence="1">
        <text>ATP + protein L-histidine = ADP + protein N-phospho-L-histidine.</text>
        <dbReference type="EC" id="2.7.13.3"/>
    </reaction>
</comment>
<dbReference type="GO" id="GO:0005524">
    <property type="term" value="F:ATP binding"/>
    <property type="evidence" value="ECO:0007669"/>
    <property type="project" value="UniProtKB-KW"/>
</dbReference>
<dbReference type="Pfam" id="PF00672">
    <property type="entry name" value="HAMP"/>
    <property type="match status" value="1"/>
</dbReference>
<keyword evidence="10 18" id="KW-0067">ATP-binding</keyword>
<evidence type="ECO:0000256" key="12">
    <source>
        <dbReference type="ARBA" id="ARBA00023012"/>
    </source>
</evidence>
<keyword evidence="5" id="KW-0597">Phosphoprotein</keyword>
<keyword evidence="4" id="KW-1003">Cell membrane</keyword>
<evidence type="ECO:0000256" key="9">
    <source>
        <dbReference type="ARBA" id="ARBA00022777"/>
    </source>
</evidence>
<evidence type="ECO:0000256" key="5">
    <source>
        <dbReference type="ARBA" id="ARBA00022553"/>
    </source>
</evidence>
<dbReference type="Gene3D" id="1.10.287.130">
    <property type="match status" value="1"/>
</dbReference>
<dbReference type="EC" id="2.7.13.3" evidence="3"/>
<dbReference type="PANTHER" id="PTHR43065">
    <property type="entry name" value="SENSOR HISTIDINE KINASE"/>
    <property type="match status" value="1"/>
</dbReference>
<evidence type="ECO:0000313" key="19">
    <source>
        <dbReference type="Proteomes" id="UP001604335"/>
    </source>
</evidence>
<organism evidence="18 19">
    <name type="scientific">Limnothrix redekei LRLZ20PSL1</name>
    <dbReference type="NCBI Taxonomy" id="3112953"/>
    <lineage>
        <taxon>Bacteria</taxon>
        <taxon>Bacillati</taxon>
        <taxon>Cyanobacteriota</taxon>
        <taxon>Cyanophyceae</taxon>
        <taxon>Pseudanabaenales</taxon>
        <taxon>Pseudanabaenaceae</taxon>
        <taxon>Limnothrix</taxon>
    </lineage>
</organism>
<keyword evidence="19" id="KW-1185">Reference proteome</keyword>
<evidence type="ECO:0000256" key="15">
    <source>
        <dbReference type="SAM" id="Phobius"/>
    </source>
</evidence>
<dbReference type="PRINTS" id="PR00344">
    <property type="entry name" value="BCTRLSENSOR"/>
</dbReference>